<dbReference type="KEGG" id="nai:NECAME_02639"/>
<feature type="disulfide bond" evidence="1">
    <location>
        <begin position="79"/>
        <end position="113"/>
    </location>
</feature>
<dbReference type="Gene3D" id="1.10.10.1940">
    <property type="match status" value="1"/>
</dbReference>
<name>W2TBU3_NECAM</name>
<dbReference type="OMA" id="HCEILHC"/>
<feature type="signal peptide" evidence="2">
    <location>
        <begin position="1"/>
        <end position="16"/>
    </location>
</feature>
<dbReference type="EMBL" id="KI659468">
    <property type="protein sequence ID" value="ETN79520.1"/>
    <property type="molecule type" value="Genomic_DNA"/>
</dbReference>
<keyword evidence="1" id="KW-1015">Disulfide bond</keyword>
<organism evidence="4 5">
    <name type="scientific">Necator americanus</name>
    <name type="common">Human hookworm</name>
    <dbReference type="NCBI Taxonomy" id="51031"/>
    <lineage>
        <taxon>Eukaryota</taxon>
        <taxon>Metazoa</taxon>
        <taxon>Ecdysozoa</taxon>
        <taxon>Nematoda</taxon>
        <taxon>Chromadorea</taxon>
        <taxon>Rhabditida</taxon>
        <taxon>Rhabditina</taxon>
        <taxon>Rhabditomorpha</taxon>
        <taxon>Strongyloidea</taxon>
        <taxon>Ancylostomatidae</taxon>
        <taxon>Bunostominae</taxon>
        <taxon>Necator</taxon>
    </lineage>
</organism>
<accession>W2TBU3</accession>
<evidence type="ECO:0000259" key="3">
    <source>
        <dbReference type="PROSITE" id="PS51670"/>
    </source>
</evidence>
<dbReference type="InterPro" id="IPR003582">
    <property type="entry name" value="ShKT_dom"/>
</dbReference>
<keyword evidence="5" id="KW-1185">Reference proteome</keyword>
<dbReference type="SMART" id="SM00254">
    <property type="entry name" value="ShKT"/>
    <property type="match status" value="2"/>
</dbReference>
<dbReference type="Proteomes" id="UP000053676">
    <property type="component" value="Unassembled WGS sequence"/>
</dbReference>
<feature type="chain" id="PRO_5004824980" evidence="2">
    <location>
        <begin position="17"/>
        <end position="128"/>
    </location>
</feature>
<dbReference type="Pfam" id="PF01549">
    <property type="entry name" value="ShK"/>
    <property type="match status" value="2"/>
</dbReference>
<keyword evidence="2" id="KW-0732">Signal</keyword>
<comment type="caution">
    <text evidence="1">Lacks conserved residue(s) required for the propagation of feature annotation.</text>
</comment>
<feature type="domain" description="ShKT" evidence="3">
    <location>
        <begin position="79"/>
        <end position="113"/>
    </location>
</feature>
<protein>
    <submittedName>
        <fullName evidence="4">ShTK domain protein</fullName>
    </submittedName>
</protein>
<evidence type="ECO:0000256" key="1">
    <source>
        <dbReference type="PROSITE-ProRule" id="PRU01005"/>
    </source>
</evidence>
<evidence type="ECO:0000313" key="5">
    <source>
        <dbReference type="Proteomes" id="UP000053676"/>
    </source>
</evidence>
<dbReference type="PROSITE" id="PS51670">
    <property type="entry name" value="SHKT"/>
    <property type="match status" value="1"/>
</dbReference>
<proteinExistence type="predicted"/>
<sequence>MIRWVVLFVAVATVLAEDSVRNVTCRAKTRSTEECKDFMEHCEILHCDHVDFVDFARANCAKTCNFCFENATLPPEYACTDLLDDCRDRSKLCRDIDFMDMMAVFCPRSCMLCAYQPPPGGCQELLNE</sequence>
<reference evidence="5" key="1">
    <citation type="journal article" date="2014" name="Nat. Genet.">
        <title>Genome of the human hookworm Necator americanus.</title>
        <authorList>
            <person name="Tang Y.T."/>
            <person name="Gao X."/>
            <person name="Rosa B.A."/>
            <person name="Abubucker S."/>
            <person name="Hallsworth-Pepin K."/>
            <person name="Martin J."/>
            <person name="Tyagi R."/>
            <person name="Heizer E."/>
            <person name="Zhang X."/>
            <person name="Bhonagiri-Palsikar V."/>
            <person name="Minx P."/>
            <person name="Warren W.C."/>
            <person name="Wang Q."/>
            <person name="Zhan B."/>
            <person name="Hotez P.J."/>
            <person name="Sternberg P.W."/>
            <person name="Dougall A."/>
            <person name="Gaze S.T."/>
            <person name="Mulvenna J."/>
            <person name="Sotillo J."/>
            <person name="Ranganathan S."/>
            <person name="Rabelo E.M."/>
            <person name="Wilson R.K."/>
            <person name="Felgner P.L."/>
            <person name="Bethony J."/>
            <person name="Hawdon J.M."/>
            <person name="Gasser R.B."/>
            <person name="Loukas A."/>
            <person name="Mitreva M."/>
        </authorList>
    </citation>
    <scope>NUCLEOTIDE SEQUENCE [LARGE SCALE GENOMIC DNA]</scope>
</reference>
<evidence type="ECO:0000313" key="4">
    <source>
        <dbReference type="EMBL" id="ETN79520.1"/>
    </source>
</evidence>
<evidence type="ECO:0000256" key="2">
    <source>
        <dbReference type="SAM" id="SignalP"/>
    </source>
</evidence>
<dbReference type="AlphaFoldDB" id="W2TBU3"/>
<dbReference type="OrthoDB" id="5779521at2759"/>
<gene>
    <name evidence="4" type="ORF">NECAME_02639</name>
</gene>